<dbReference type="EMBL" id="FXAN01000077">
    <property type="protein sequence ID" value="SMG01583.1"/>
    <property type="molecule type" value="Genomic_DNA"/>
</dbReference>
<protein>
    <submittedName>
        <fullName evidence="2">Uncharacterized protein</fullName>
    </submittedName>
</protein>
<feature type="region of interest" description="Disordered" evidence="1">
    <location>
        <begin position="1"/>
        <end position="22"/>
    </location>
</feature>
<accession>A0A238H952</accession>
<evidence type="ECO:0000313" key="3">
    <source>
        <dbReference type="Proteomes" id="UP000198460"/>
    </source>
</evidence>
<dbReference type="Proteomes" id="UP000198460">
    <property type="component" value="Unassembled WGS sequence"/>
</dbReference>
<name>A0A238H952_9BURK</name>
<evidence type="ECO:0000256" key="1">
    <source>
        <dbReference type="SAM" id="MobiDB-lite"/>
    </source>
</evidence>
<dbReference type="AlphaFoldDB" id="A0A238H952"/>
<gene>
    <name evidence="2" type="ORF">BSIN_4465</name>
</gene>
<evidence type="ECO:0000313" key="2">
    <source>
        <dbReference type="EMBL" id="SMG01583.1"/>
    </source>
</evidence>
<reference evidence="2 3" key="1">
    <citation type="submission" date="2017-04" db="EMBL/GenBank/DDBJ databases">
        <authorList>
            <person name="Afonso C.L."/>
            <person name="Miller P.J."/>
            <person name="Scott M.A."/>
            <person name="Spackman E."/>
            <person name="Goraichik I."/>
            <person name="Dimitrov K.M."/>
            <person name="Suarez D.L."/>
            <person name="Swayne D.E."/>
        </authorList>
    </citation>
    <scope>NUCLEOTIDE SEQUENCE [LARGE SCALE GENOMIC DNA]</scope>
    <source>
        <strain evidence="2">LMG 28154</strain>
    </source>
</reference>
<proteinExistence type="predicted"/>
<sequence>MDRLRPAPVDQDNIAARSSLGRGAAAAWRSSRRAKVARRQIDWLDAMKPRCRAMPAGSCVPPRRRHVKLAGTSY</sequence>
<organism evidence="2 3">
    <name type="scientific">Burkholderia singularis</name>
    <dbReference type="NCBI Taxonomy" id="1503053"/>
    <lineage>
        <taxon>Bacteria</taxon>
        <taxon>Pseudomonadati</taxon>
        <taxon>Pseudomonadota</taxon>
        <taxon>Betaproteobacteria</taxon>
        <taxon>Burkholderiales</taxon>
        <taxon>Burkholderiaceae</taxon>
        <taxon>Burkholderia</taxon>
        <taxon>pseudomallei group</taxon>
    </lineage>
</organism>